<keyword evidence="2" id="KW-1185">Reference proteome</keyword>
<comment type="caution">
    <text evidence="1">The sequence shown here is derived from an EMBL/GenBank/DDBJ whole genome shotgun (WGS) entry which is preliminary data.</text>
</comment>
<dbReference type="AlphaFoldDB" id="A0A2N7TKY9"/>
<organism evidence="1 2">
    <name type="scientific">Halomonas heilongjiangensis</name>
    <dbReference type="NCBI Taxonomy" id="1387883"/>
    <lineage>
        <taxon>Bacteria</taxon>
        <taxon>Pseudomonadati</taxon>
        <taxon>Pseudomonadota</taxon>
        <taxon>Gammaproteobacteria</taxon>
        <taxon>Oceanospirillales</taxon>
        <taxon>Halomonadaceae</taxon>
        <taxon>Halomonas</taxon>
    </lineage>
</organism>
<protein>
    <submittedName>
        <fullName evidence="1">DUF899 domain-containing protein</fullName>
    </submittedName>
</protein>
<dbReference type="OrthoDB" id="574359at2"/>
<dbReference type="RefSeq" id="WP_102628371.1">
    <property type="nucleotide sequence ID" value="NZ_PDOH01000001.1"/>
</dbReference>
<dbReference type="Pfam" id="PF05988">
    <property type="entry name" value="DUF899"/>
    <property type="match status" value="1"/>
</dbReference>
<sequence>MSEHALPHPPIATRDAWLTARKALLAEEKALTHQRDAVNAARRRLPMVKLDKAYVFDGPAGKTRLLDLFEGRRQLIVYHFMFDPEWEKGCSGCTGFVNALGDLSLLHERDTSFALVSRAPLARLEAYQAYQAYQAEQGWHWPWVSSLDSDFNYDFHVTLDAAVAPPEYNYRSREELEARTGEPHFMSGECHGLSVFFRLGEELFHSYSAYARGCESLTDAYALLDTTPYGRQEDFEVSPPGWPQRPTYG</sequence>
<proteinExistence type="predicted"/>
<dbReference type="InterPro" id="IPR010296">
    <property type="entry name" value="DUF899_thioredox"/>
</dbReference>
<name>A0A2N7TKY9_9GAMM</name>
<reference evidence="1 2" key="1">
    <citation type="submission" date="2018-01" db="EMBL/GenBank/DDBJ databases">
        <title>Halomonas endophytica sp. nov., isolated from storage liquid in the stems of Populus euphratica.</title>
        <authorList>
            <person name="Chen C."/>
        </authorList>
    </citation>
    <scope>NUCLEOTIDE SEQUENCE [LARGE SCALE GENOMIC DNA]</scope>
    <source>
        <strain evidence="1 2">DSM 26881</strain>
    </source>
</reference>
<dbReference type="Proteomes" id="UP000235346">
    <property type="component" value="Unassembled WGS sequence"/>
</dbReference>
<evidence type="ECO:0000313" key="2">
    <source>
        <dbReference type="Proteomes" id="UP000235346"/>
    </source>
</evidence>
<dbReference type="EMBL" id="PNRE01000059">
    <property type="protein sequence ID" value="PMR68850.1"/>
    <property type="molecule type" value="Genomic_DNA"/>
</dbReference>
<gene>
    <name evidence="1" type="ORF">C1H66_13360</name>
</gene>
<evidence type="ECO:0000313" key="1">
    <source>
        <dbReference type="EMBL" id="PMR68850.1"/>
    </source>
</evidence>
<accession>A0A2N7TKY9</accession>